<feature type="signal peptide" evidence="2">
    <location>
        <begin position="1"/>
        <end position="17"/>
    </location>
</feature>
<name>A0A1Y1UU22_9TREE</name>
<reference evidence="3 4" key="1">
    <citation type="submission" date="2017-03" db="EMBL/GenBank/DDBJ databases">
        <title>Widespread Adenine N6-methylation of Active Genes in Fungi.</title>
        <authorList>
            <consortium name="DOE Joint Genome Institute"/>
            <person name="Mondo S.J."/>
            <person name="Dannebaum R.O."/>
            <person name="Kuo R.C."/>
            <person name="Louie K.B."/>
            <person name="Bewick A.J."/>
            <person name="Labutti K."/>
            <person name="Haridas S."/>
            <person name="Kuo A."/>
            <person name="Salamov A."/>
            <person name="Ahrendt S.R."/>
            <person name="Lau R."/>
            <person name="Bowen B.P."/>
            <person name="Lipzen A."/>
            <person name="Sullivan W."/>
            <person name="Andreopoulos W.B."/>
            <person name="Clum A."/>
            <person name="Lindquist E."/>
            <person name="Daum C."/>
            <person name="Northen T.R."/>
            <person name="Ramamoorthy G."/>
            <person name="Schmitz R.J."/>
            <person name="Gryganskyi A."/>
            <person name="Culley D."/>
            <person name="Magnuson J."/>
            <person name="James T.Y."/>
            <person name="O'Malley M.A."/>
            <person name="Stajich J.E."/>
            <person name="Spatafora J.W."/>
            <person name="Visel A."/>
            <person name="Grigoriev I.V."/>
        </authorList>
    </citation>
    <scope>NUCLEOTIDE SEQUENCE [LARGE SCALE GENOMIC DNA]</scope>
    <source>
        <strain evidence="3 4">NRRL Y-17943</strain>
    </source>
</reference>
<feature type="region of interest" description="Disordered" evidence="1">
    <location>
        <begin position="30"/>
        <end position="51"/>
    </location>
</feature>
<evidence type="ECO:0000256" key="1">
    <source>
        <dbReference type="SAM" id="MobiDB-lite"/>
    </source>
</evidence>
<dbReference type="RefSeq" id="XP_021874806.1">
    <property type="nucleotide sequence ID" value="XM_022012769.1"/>
</dbReference>
<organism evidence="3 4">
    <name type="scientific">Kockovaella imperatae</name>
    <dbReference type="NCBI Taxonomy" id="4999"/>
    <lineage>
        <taxon>Eukaryota</taxon>
        <taxon>Fungi</taxon>
        <taxon>Dikarya</taxon>
        <taxon>Basidiomycota</taxon>
        <taxon>Agaricomycotina</taxon>
        <taxon>Tremellomycetes</taxon>
        <taxon>Tremellales</taxon>
        <taxon>Cuniculitremaceae</taxon>
        <taxon>Kockovaella</taxon>
    </lineage>
</organism>
<accession>A0A1Y1UU22</accession>
<keyword evidence="4" id="KW-1185">Reference proteome</keyword>
<dbReference type="Proteomes" id="UP000193218">
    <property type="component" value="Unassembled WGS sequence"/>
</dbReference>
<dbReference type="InParanoid" id="A0A1Y1UU22"/>
<dbReference type="AlphaFoldDB" id="A0A1Y1UU22"/>
<sequence>MSLSLLFSLLFLRMPLGGKFQAENIGQSRNSHHVGRWGGTWRSSKSRPDVTVSKSLGGEQCLGMQWPVVKISQAHACRPA</sequence>
<protein>
    <recommendedName>
        <fullName evidence="5">Secreted protein</fullName>
    </recommendedName>
</protein>
<dbReference type="GeneID" id="33554577"/>
<dbReference type="EMBL" id="NBSH01000001">
    <property type="protein sequence ID" value="ORX41127.1"/>
    <property type="molecule type" value="Genomic_DNA"/>
</dbReference>
<evidence type="ECO:0000256" key="2">
    <source>
        <dbReference type="SAM" id="SignalP"/>
    </source>
</evidence>
<proteinExistence type="predicted"/>
<evidence type="ECO:0000313" key="3">
    <source>
        <dbReference type="EMBL" id="ORX41127.1"/>
    </source>
</evidence>
<keyword evidence="2" id="KW-0732">Signal</keyword>
<evidence type="ECO:0008006" key="5">
    <source>
        <dbReference type="Google" id="ProtNLM"/>
    </source>
</evidence>
<gene>
    <name evidence="3" type="ORF">BD324DRAFT_43104</name>
</gene>
<evidence type="ECO:0000313" key="4">
    <source>
        <dbReference type="Proteomes" id="UP000193218"/>
    </source>
</evidence>
<feature type="chain" id="PRO_5013095910" description="Secreted protein" evidence="2">
    <location>
        <begin position="18"/>
        <end position="80"/>
    </location>
</feature>
<comment type="caution">
    <text evidence="3">The sequence shown here is derived from an EMBL/GenBank/DDBJ whole genome shotgun (WGS) entry which is preliminary data.</text>
</comment>